<organism evidence="10 11">
    <name type="scientific">Dissophora globulifera</name>
    <dbReference type="NCBI Taxonomy" id="979702"/>
    <lineage>
        <taxon>Eukaryota</taxon>
        <taxon>Fungi</taxon>
        <taxon>Fungi incertae sedis</taxon>
        <taxon>Mucoromycota</taxon>
        <taxon>Mortierellomycotina</taxon>
        <taxon>Mortierellomycetes</taxon>
        <taxon>Mortierellales</taxon>
        <taxon>Mortierellaceae</taxon>
        <taxon>Dissophora</taxon>
    </lineage>
</organism>
<evidence type="ECO:0000256" key="2">
    <source>
        <dbReference type="ARBA" id="ARBA00022664"/>
    </source>
</evidence>
<evidence type="ECO:0000259" key="9">
    <source>
        <dbReference type="PROSITE" id="PS51676"/>
    </source>
</evidence>
<dbReference type="PANTHER" id="PTHR11864">
    <property type="entry name" value="PRE-MRNA-PROCESSING PROTEIN PRP40"/>
    <property type="match status" value="1"/>
</dbReference>
<keyword evidence="4" id="KW-0508">mRNA splicing</keyword>
<feature type="domain" description="FF" evidence="9">
    <location>
        <begin position="587"/>
        <end position="645"/>
    </location>
</feature>
<dbReference type="GO" id="GO:0045292">
    <property type="term" value="P:mRNA cis splicing, via spliceosome"/>
    <property type="evidence" value="ECO:0007669"/>
    <property type="project" value="InterPro"/>
</dbReference>
<gene>
    <name evidence="10" type="ORF">BGZ99_002268</name>
</gene>
<reference evidence="10" key="1">
    <citation type="journal article" date="2020" name="Fungal Divers.">
        <title>Resolving the Mortierellaceae phylogeny through synthesis of multi-gene phylogenetics and phylogenomics.</title>
        <authorList>
            <person name="Vandepol N."/>
            <person name="Liber J."/>
            <person name="Desiro A."/>
            <person name="Na H."/>
            <person name="Kennedy M."/>
            <person name="Barry K."/>
            <person name="Grigoriev I.V."/>
            <person name="Miller A.N."/>
            <person name="O'Donnell K."/>
            <person name="Stajich J.E."/>
            <person name="Bonito G."/>
        </authorList>
    </citation>
    <scope>NUCLEOTIDE SEQUENCE</scope>
    <source>
        <strain evidence="10">REB-010B</strain>
    </source>
</reference>
<feature type="compositionally biased region" description="Polar residues" evidence="7">
    <location>
        <begin position="131"/>
        <end position="141"/>
    </location>
</feature>
<dbReference type="GO" id="GO:0003723">
    <property type="term" value="F:RNA binding"/>
    <property type="evidence" value="ECO:0007669"/>
    <property type="project" value="TreeGrafter"/>
</dbReference>
<dbReference type="SMART" id="SM00441">
    <property type="entry name" value="FF"/>
    <property type="match status" value="5"/>
</dbReference>
<comment type="subcellular location">
    <subcellularLocation>
        <location evidence="1">Nucleus</location>
    </subcellularLocation>
</comment>
<dbReference type="AlphaFoldDB" id="A0A9P6RQK1"/>
<dbReference type="CDD" id="cd00201">
    <property type="entry name" value="WW"/>
    <property type="match status" value="2"/>
</dbReference>
<keyword evidence="2" id="KW-0507">mRNA processing</keyword>
<feature type="region of interest" description="Disordered" evidence="7">
    <location>
        <begin position="100"/>
        <end position="225"/>
    </location>
</feature>
<evidence type="ECO:0000256" key="1">
    <source>
        <dbReference type="ARBA" id="ARBA00004123"/>
    </source>
</evidence>
<dbReference type="InterPro" id="IPR036020">
    <property type="entry name" value="WW_dom_sf"/>
</dbReference>
<feature type="domain" description="FF" evidence="9">
    <location>
        <begin position="236"/>
        <end position="291"/>
    </location>
</feature>
<dbReference type="Pfam" id="PF00397">
    <property type="entry name" value="WW"/>
    <property type="match status" value="2"/>
</dbReference>
<evidence type="ECO:0000256" key="7">
    <source>
        <dbReference type="SAM" id="MobiDB-lite"/>
    </source>
</evidence>
<dbReference type="SUPFAM" id="SSF81698">
    <property type="entry name" value="FF domain"/>
    <property type="match status" value="5"/>
</dbReference>
<evidence type="ECO:0000259" key="8">
    <source>
        <dbReference type="PROSITE" id="PS50020"/>
    </source>
</evidence>
<feature type="coiled-coil region" evidence="6">
    <location>
        <begin position="424"/>
        <end position="458"/>
    </location>
</feature>
<dbReference type="Pfam" id="PF25432">
    <property type="entry name" value="FF_PRPF40A"/>
    <property type="match status" value="1"/>
</dbReference>
<dbReference type="Pfam" id="PF01846">
    <property type="entry name" value="FF"/>
    <property type="match status" value="4"/>
</dbReference>
<keyword evidence="11" id="KW-1185">Reference proteome</keyword>
<feature type="compositionally biased region" description="Basic and acidic residues" evidence="7">
    <location>
        <begin position="697"/>
        <end position="714"/>
    </location>
</feature>
<dbReference type="SMART" id="SM00456">
    <property type="entry name" value="WW"/>
    <property type="match status" value="2"/>
</dbReference>
<feature type="domain" description="WW" evidence="8">
    <location>
        <begin position="52"/>
        <end position="81"/>
    </location>
</feature>
<protein>
    <recommendedName>
        <fullName evidence="12">Pre-mRNA-processing protein prp40</fullName>
    </recommendedName>
</protein>
<dbReference type="PROSITE" id="PS51676">
    <property type="entry name" value="FF"/>
    <property type="match status" value="3"/>
</dbReference>
<feature type="compositionally biased region" description="Polar residues" evidence="7">
    <location>
        <begin position="100"/>
        <end position="111"/>
    </location>
</feature>
<accession>A0A9P6RQK1</accession>
<evidence type="ECO:0000256" key="5">
    <source>
        <dbReference type="ARBA" id="ARBA00023242"/>
    </source>
</evidence>
<feature type="compositionally biased region" description="Low complexity" evidence="7">
    <location>
        <begin position="112"/>
        <end position="130"/>
    </location>
</feature>
<feature type="compositionally biased region" description="Acidic residues" evidence="7">
    <location>
        <begin position="732"/>
        <end position="741"/>
    </location>
</feature>
<dbReference type="InterPro" id="IPR001202">
    <property type="entry name" value="WW_dom"/>
</dbReference>
<dbReference type="OrthoDB" id="187617at2759"/>
<dbReference type="PROSITE" id="PS50020">
    <property type="entry name" value="WW_DOMAIN_2"/>
    <property type="match status" value="2"/>
</dbReference>
<keyword evidence="3" id="KW-0677">Repeat</keyword>
<dbReference type="Gene3D" id="1.10.10.440">
    <property type="entry name" value="FF domain"/>
    <property type="match status" value="5"/>
</dbReference>
<dbReference type="Proteomes" id="UP000738325">
    <property type="component" value="Unassembled WGS sequence"/>
</dbReference>
<dbReference type="GO" id="GO:0005685">
    <property type="term" value="C:U1 snRNP"/>
    <property type="evidence" value="ECO:0007669"/>
    <property type="project" value="TreeGrafter"/>
</dbReference>
<dbReference type="InterPro" id="IPR036517">
    <property type="entry name" value="FF_domain_sf"/>
</dbReference>
<name>A0A9P6RQK1_9FUNG</name>
<feature type="compositionally biased region" description="Low complexity" evidence="7">
    <location>
        <begin position="142"/>
        <end position="151"/>
    </location>
</feature>
<proteinExistence type="predicted"/>
<feature type="compositionally biased region" description="Polar residues" evidence="7">
    <location>
        <begin position="176"/>
        <end position="197"/>
    </location>
</feature>
<sequence>MAESHAAVTKSPWVEYVHQDGRKYYYHQGTKQTVWQKPDELKTPKELALETSPWKEYTTPENKKYYHNAATQETVWTVPEDYKVLLDQLAEETKARESAASATLTIPSSAQAPPKSVTPTSSSAVSTPSPLRQQTLPHGSQSSPATTAAGAIAGGPRGAQQQPSMMAMRDAGSDPAWSNSNMGFMPQNQAGRGTFASSHHAGGRPPRFQQSFVPQDGSGNRGRDRAAEALPEFETKEEAELAFKNLLKETGVTSTWTWEQTMRAVIANPIYRAAFSTVAERKTAFQEYVEERRIQEKQEEKARQQKQKQDFLDLMKQHSDKVTHASRYSTVSRLLADEPAFKAITDDRYRHSIFDSYVGELVRQEKEDARQKRKAGTAALITLLQSLDEITLVTRWAEAKELLREAKAFKESDAIQALSKAEQLSIYEDHIKHLEKEYDQKRAKERLLRKRAERKRREAFKGLLGELRTKGHVNASTYWMQIFPLIKDDSRYLEMLGQPGSTPMELFWDMIEDLEDRLYQDRKMVQEQMKNINYDIQPETKLEEFVEAMAKQERVRSIQSEDLKLIFDHLLDRAVHHAKEEKRRQEKLARKRAESFRFMLKSLTPVVTVESSWEDVKAKTESTPEFAALETDEKRREVFDRYIERLKERSTKSYDSDDEDGSILEDDADYYSKRASQDRKRAAASSSSHHRSSHHHSSGDHARRSTTAARDHSPSSKNAQHHHEKRPRGETVDTESGPEDDQEHRTKKSKPAAEESAPLVAVERKVGAAEEDGEVVETLAPQ</sequence>
<dbReference type="FunFam" id="1.10.10.440:FF:000013">
    <property type="entry name" value="pre-mRNA-processing protein 40A isoform X1"/>
    <property type="match status" value="1"/>
</dbReference>
<feature type="region of interest" description="Disordered" evidence="7">
    <location>
        <begin position="650"/>
        <end position="782"/>
    </location>
</feature>
<dbReference type="PANTHER" id="PTHR11864:SF0">
    <property type="entry name" value="PRP40 PRE-MRNA PROCESSING FACTOR 40 HOMOLOG A (YEAST)"/>
    <property type="match status" value="1"/>
</dbReference>
<comment type="caution">
    <text evidence="10">The sequence shown here is derived from an EMBL/GenBank/DDBJ whole genome shotgun (WGS) entry which is preliminary data.</text>
</comment>
<feature type="compositionally biased region" description="Basic and acidic residues" evidence="7">
    <location>
        <begin position="670"/>
        <end position="681"/>
    </location>
</feature>
<feature type="domain" description="WW" evidence="8">
    <location>
        <begin position="7"/>
        <end position="40"/>
    </location>
</feature>
<dbReference type="Gene3D" id="2.20.70.10">
    <property type="match status" value="2"/>
</dbReference>
<dbReference type="InterPro" id="IPR039726">
    <property type="entry name" value="Prp40-like"/>
</dbReference>
<feature type="coiled-coil region" evidence="6">
    <location>
        <begin position="285"/>
        <end position="314"/>
    </location>
</feature>
<feature type="compositionally biased region" description="Acidic residues" evidence="7">
    <location>
        <begin position="656"/>
        <end position="669"/>
    </location>
</feature>
<dbReference type="InterPro" id="IPR002713">
    <property type="entry name" value="FF_domain"/>
</dbReference>
<evidence type="ECO:0000256" key="3">
    <source>
        <dbReference type="ARBA" id="ARBA00022737"/>
    </source>
</evidence>
<evidence type="ECO:0000313" key="11">
    <source>
        <dbReference type="Proteomes" id="UP000738325"/>
    </source>
</evidence>
<feature type="domain" description="FF" evidence="9">
    <location>
        <begin position="451"/>
        <end position="513"/>
    </location>
</feature>
<evidence type="ECO:0008006" key="12">
    <source>
        <dbReference type="Google" id="ProtNLM"/>
    </source>
</evidence>
<dbReference type="EMBL" id="JAAAIP010000166">
    <property type="protein sequence ID" value="KAG0324027.1"/>
    <property type="molecule type" value="Genomic_DNA"/>
</dbReference>
<evidence type="ECO:0000313" key="10">
    <source>
        <dbReference type="EMBL" id="KAG0324027.1"/>
    </source>
</evidence>
<evidence type="ECO:0000256" key="4">
    <source>
        <dbReference type="ARBA" id="ARBA00023187"/>
    </source>
</evidence>
<dbReference type="SUPFAM" id="SSF51045">
    <property type="entry name" value="WW domain"/>
    <property type="match status" value="2"/>
</dbReference>
<keyword evidence="5" id="KW-0539">Nucleus</keyword>
<dbReference type="GO" id="GO:0071004">
    <property type="term" value="C:U2-type prespliceosome"/>
    <property type="evidence" value="ECO:0007669"/>
    <property type="project" value="TreeGrafter"/>
</dbReference>
<keyword evidence="6" id="KW-0175">Coiled coil</keyword>
<evidence type="ECO:0000256" key="6">
    <source>
        <dbReference type="SAM" id="Coils"/>
    </source>
</evidence>